<gene>
    <name evidence="2" type="ORF">PHYPA_025104</name>
</gene>
<evidence type="ECO:0000256" key="1">
    <source>
        <dbReference type="SAM" id="SignalP"/>
    </source>
</evidence>
<protein>
    <recommendedName>
        <fullName evidence="5">Bulb-type lectin domain-containing protein</fullName>
    </recommendedName>
</protein>
<keyword evidence="1" id="KW-0732">Signal</keyword>
<dbReference type="EnsemblPlants" id="Pp3c20_13860V3.1">
    <property type="protein sequence ID" value="PAC:32945960.CDS.1"/>
    <property type="gene ID" value="Pp3c20_13860"/>
</dbReference>
<dbReference type="PaxDb" id="3218-PP1S94_61V6.1"/>
<evidence type="ECO:0000313" key="4">
    <source>
        <dbReference type="Proteomes" id="UP000006727"/>
    </source>
</evidence>
<dbReference type="Proteomes" id="UP000006727">
    <property type="component" value="Chromosome 20"/>
</dbReference>
<reference evidence="2 4" key="2">
    <citation type="journal article" date="2018" name="Plant J.">
        <title>The Physcomitrella patens chromosome-scale assembly reveals moss genome structure and evolution.</title>
        <authorList>
            <person name="Lang D."/>
            <person name="Ullrich K.K."/>
            <person name="Murat F."/>
            <person name="Fuchs J."/>
            <person name="Jenkins J."/>
            <person name="Haas F.B."/>
            <person name="Piednoel M."/>
            <person name="Gundlach H."/>
            <person name="Van Bel M."/>
            <person name="Meyberg R."/>
            <person name="Vives C."/>
            <person name="Morata J."/>
            <person name="Symeonidi A."/>
            <person name="Hiss M."/>
            <person name="Muchero W."/>
            <person name="Kamisugi Y."/>
            <person name="Saleh O."/>
            <person name="Blanc G."/>
            <person name="Decker E.L."/>
            <person name="van Gessel N."/>
            <person name="Grimwood J."/>
            <person name="Hayes R.D."/>
            <person name="Graham S.W."/>
            <person name="Gunter L.E."/>
            <person name="McDaniel S.F."/>
            <person name="Hoernstein S.N.W."/>
            <person name="Larsson A."/>
            <person name="Li F.W."/>
            <person name="Perroud P.F."/>
            <person name="Phillips J."/>
            <person name="Ranjan P."/>
            <person name="Rokshar D.S."/>
            <person name="Rothfels C.J."/>
            <person name="Schneider L."/>
            <person name="Shu S."/>
            <person name="Stevenson D.W."/>
            <person name="Thummler F."/>
            <person name="Tillich M."/>
            <person name="Villarreal Aguilar J.C."/>
            <person name="Widiez T."/>
            <person name="Wong G.K."/>
            <person name="Wymore A."/>
            <person name="Zhang Y."/>
            <person name="Zimmer A.D."/>
            <person name="Quatrano R.S."/>
            <person name="Mayer K.F.X."/>
            <person name="Goodstein D."/>
            <person name="Casacuberta J.M."/>
            <person name="Vandepoele K."/>
            <person name="Reski R."/>
            <person name="Cuming A.C."/>
            <person name="Tuskan G.A."/>
            <person name="Maumus F."/>
            <person name="Salse J."/>
            <person name="Schmutz J."/>
            <person name="Rensing S.A."/>
        </authorList>
    </citation>
    <scope>NUCLEOTIDE SEQUENCE [LARGE SCALE GENOMIC DNA]</scope>
    <source>
        <strain evidence="3 4">cv. Gransden 2004</strain>
    </source>
</reference>
<keyword evidence="4" id="KW-1185">Reference proteome</keyword>
<reference evidence="3" key="3">
    <citation type="submission" date="2020-12" db="UniProtKB">
        <authorList>
            <consortium name="EnsemblPlants"/>
        </authorList>
    </citation>
    <scope>IDENTIFICATION</scope>
</reference>
<reference evidence="2 4" key="1">
    <citation type="journal article" date="2008" name="Science">
        <title>The Physcomitrella genome reveals evolutionary insights into the conquest of land by plants.</title>
        <authorList>
            <person name="Rensing S."/>
            <person name="Lang D."/>
            <person name="Zimmer A."/>
            <person name="Terry A."/>
            <person name="Salamov A."/>
            <person name="Shapiro H."/>
            <person name="Nishiyama T."/>
            <person name="Perroud P.-F."/>
            <person name="Lindquist E."/>
            <person name="Kamisugi Y."/>
            <person name="Tanahashi T."/>
            <person name="Sakakibara K."/>
            <person name="Fujita T."/>
            <person name="Oishi K."/>
            <person name="Shin-I T."/>
            <person name="Kuroki Y."/>
            <person name="Toyoda A."/>
            <person name="Suzuki Y."/>
            <person name="Hashimoto A."/>
            <person name="Yamaguchi K."/>
            <person name="Sugano A."/>
            <person name="Kohara Y."/>
            <person name="Fujiyama A."/>
            <person name="Anterola A."/>
            <person name="Aoki S."/>
            <person name="Ashton N."/>
            <person name="Barbazuk W.B."/>
            <person name="Barker E."/>
            <person name="Bennetzen J."/>
            <person name="Bezanilla M."/>
            <person name="Blankenship R."/>
            <person name="Cho S.H."/>
            <person name="Dutcher S."/>
            <person name="Estelle M."/>
            <person name="Fawcett J.A."/>
            <person name="Gundlach H."/>
            <person name="Hanada K."/>
            <person name="Heyl A."/>
            <person name="Hicks K.A."/>
            <person name="Hugh J."/>
            <person name="Lohr M."/>
            <person name="Mayer K."/>
            <person name="Melkozernov A."/>
            <person name="Murata T."/>
            <person name="Nelson D."/>
            <person name="Pils B."/>
            <person name="Prigge M."/>
            <person name="Reiss B."/>
            <person name="Renner T."/>
            <person name="Rombauts S."/>
            <person name="Rushton P."/>
            <person name="Sanderfoot A."/>
            <person name="Schween G."/>
            <person name="Shiu S.-H."/>
            <person name="Stueber K."/>
            <person name="Theodoulou F.L."/>
            <person name="Tu H."/>
            <person name="Van de Peer Y."/>
            <person name="Verrier P.J."/>
            <person name="Waters E."/>
            <person name="Wood A."/>
            <person name="Yang L."/>
            <person name="Cove D."/>
            <person name="Cuming A."/>
            <person name="Hasebe M."/>
            <person name="Lucas S."/>
            <person name="Mishler D.B."/>
            <person name="Reski R."/>
            <person name="Grigoriev I."/>
            <person name="Quatrano R.S."/>
            <person name="Boore J.L."/>
        </authorList>
    </citation>
    <scope>NUCLEOTIDE SEQUENCE [LARGE SCALE GENOMIC DNA]</scope>
    <source>
        <strain evidence="3 4">cv. Gransden 2004</strain>
    </source>
</reference>
<dbReference type="InParanoid" id="A0A2K1IV57"/>
<feature type="chain" id="PRO_5036318915" description="Bulb-type lectin domain-containing protein" evidence="1">
    <location>
        <begin position="24"/>
        <end position="114"/>
    </location>
</feature>
<proteinExistence type="predicted"/>
<dbReference type="Gramene" id="Pp3c20_13860V3.1">
    <property type="protein sequence ID" value="PAC:32945960.CDS.1"/>
    <property type="gene ID" value="Pp3c20_13860"/>
</dbReference>
<organism evidence="2">
    <name type="scientific">Physcomitrium patens</name>
    <name type="common">Spreading-leaved earth moss</name>
    <name type="synonym">Physcomitrella patens</name>
    <dbReference type="NCBI Taxonomy" id="3218"/>
    <lineage>
        <taxon>Eukaryota</taxon>
        <taxon>Viridiplantae</taxon>
        <taxon>Streptophyta</taxon>
        <taxon>Embryophyta</taxon>
        <taxon>Bryophyta</taxon>
        <taxon>Bryophytina</taxon>
        <taxon>Bryopsida</taxon>
        <taxon>Funariidae</taxon>
        <taxon>Funariales</taxon>
        <taxon>Funariaceae</taxon>
        <taxon>Physcomitrium</taxon>
    </lineage>
</organism>
<evidence type="ECO:0000313" key="3">
    <source>
        <dbReference type="EnsemblPlants" id="PAC:32945960.CDS.1"/>
    </source>
</evidence>
<feature type="signal peptide" evidence="1">
    <location>
        <begin position="1"/>
        <end position="23"/>
    </location>
</feature>
<dbReference type="EMBL" id="ABEU02000020">
    <property type="protein sequence ID" value="PNR33161.1"/>
    <property type="molecule type" value="Genomic_DNA"/>
</dbReference>
<name>A0A2K1IV57_PHYPA</name>
<sequence length="114" mass="12953">MKFRLYRAMVLSFFSLFNSLVTIRNWTSSNTVGITPSPDGSSEELKPSEWMEFTCARNGRSGFFTMANRDDDSTVTIVLYDGQIVALVDNRNESIDGLLIYDSGHRIRTLFINL</sequence>
<accession>A0A2K1IV57</accession>
<dbReference type="AlphaFoldDB" id="A0A2K1IV57"/>
<evidence type="ECO:0008006" key="5">
    <source>
        <dbReference type="Google" id="ProtNLM"/>
    </source>
</evidence>
<evidence type="ECO:0000313" key="2">
    <source>
        <dbReference type="EMBL" id="PNR33161.1"/>
    </source>
</evidence>